<organism evidence="5 6">
    <name type="scientific">Dendryphion nanum</name>
    <dbReference type="NCBI Taxonomy" id="256645"/>
    <lineage>
        <taxon>Eukaryota</taxon>
        <taxon>Fungi</taxon>
        <taxon>Dikarya</taxon>
        <taxon>Ascomycota</taxon>
        <taxon>Pezizomycotina</taxon>
        <taxon>Dothideomycetes</taxon>
        <taxon>Pleosporomycetidae</taxon>
        <taxon>Pleosporales</taxon>
        <taxon>Torulaceae</taxon>
        <taxon>Dendryphion</taxon>
    </lineage>
</organism>
<keyword evidence="2" id="KW-0521">NADP</keyword>
<dbReference type="PRINTS" id="PR00081">
    <property type="entry name" value="GDHRDH"/>
</dbReference>
<dbReference type="Gene3D" id="3.40.50.720">
    <property type="entry name" value="NAD(P)-binding Rossmann-like Domain"/>
    <property type="match status" value="1"/>
</dbReference>
<dbReference type="PANTHER" id="PTHR42760:SF133">
    <property type="entry name" value="3-OXOACYL-[ACYL-CARRIER-PROTEIN] REDUCTASE"/>
    <property type="match status" value="1"/>
</dbReference>
<dbReference type="AlphaFoldDB" id="A0A9P9ICE2"/>
<evidence type="ECO:0000256" key="2">
    <source>
        <dbReference type="ARBA" id="ARBA00022857"/>
    </source>
</evidence>
<dbReference type="PANTHER" id="PTHR42760">
    <property type="entry name" value="SHORT-CHAIN DEHYDROGENASES/REDUCTASES FAMILY MEMBER"/>
    <property type="match status" value="1"/>
</dbReference>
<evidence type="ECO:0008006" key="7">
    <source>
        <dbReference type="Google" id="ProtNLM"/>
    </source>
</evidence>
<dbReference type="Proteomes" id="UP000700596">
    <property type="component" value="Unassembled WGS sequence"/>
</dbReference>
<dbReference type="Pfam" id="PF00106">
    <property type="entry name" value="adh_short"/>
    <property type="match status" value="1"/>
</dbReference>
<comment type="caution">
    <text evidence="5">The sequence shown here is derived from an EMBL/GenBank/DDBJ whole genome shotgun (WGS) entry which is preliminary data.</text>
</comment>
<dbReference type="SUPFAM" id="SSF51735">
    <property type="entry name" value="NAD(P)-binding Rossmann-fold domains"/>
    <property type="match status" value="1"/>
</dbReference>
<comment type="similarity">
    <text evidence="1 4">Belongs to the short-chain dehydrogenases/reductases (SDR) family.</text>
</comment>
<dbReference type="InterPro" id="IPR002347">
    <property type="entry name" value="SDR_fam"/>
</dbReference>
<dbReference type="OrthoDB" id="1669814at2759"/>
<dbReference type="PROSITE" id="PS00061">
    <property type="entry name" value="ADH_SHORT"/>
    <property type="match status" value="1"/>
</dbReference>
<evidence type="ECO:0000256" key="1">
    <source>
        <dbReference type="ARBA" id="ARBA00006484"/>
    </source>
</evidence>
<keyword evidence="6" id="KW-1185">Reference proteome</keyword>
<dbReference type="GO" id="GO:0006633">
    <property type="term" value="P:fatty acid biosynthetic process"/>
    <property type="evidence" value="ECO:0007669"/>
    <property type="project" value="TreeGrafter"/>
</dbReference>
<evidence type="ECO:0000256" key="3">
    <source>
        <dbReference type="ARBA" id="ARBA00023002"/>
    </source>
</evidence>
<evidence type="ECO:0000256" key="4">
    <source>
        <dbReference type="RuleBase" id="RU000363"/>
    </source>
</evidence>
<evidence type="ECO:0000313" key="5">
    <source>
        <dbReference type="EMBL" id="KAH7114365.1"/>
    </source>
</evidence>
<accession>A0A9P9ICE2</accession>
<dbReference type="PRINTS" id="PR00080">
    <property type="entry name" value="SDRFAMILY"/>
</dbReference>
<proteinExistence type="inferred from homology"/>
<gene>
    <name evidence="5" type="ORF">B0J11DRAFT_134251</name>
</gene>
<keyword evidence="3" id="KW-0560">Oxidoreductase</keyword>
<dbReference type="InterPro" id="IPR020904">
    <property type="entry name" value="Sc_DH/Rdtase_CS"/>
</dbReference>
<protein>
    <recommendedName>
        <fullName evidence="7">3-oxoacyl-acyl carrier protein reductase</fullName>
    </recommendedName>
</protein>
<evidence type="ECO:0000313" key="6">
    <source>
        <dbReference type="Proteomes" id="UP000700596"/>
    </source>
</evidence>
<dbReference type="EMBL" id="JAGMWT010000017">
    <property type="protein sequence ID" value="KAH7114365.1"/>
    <property type="molecule type" value="Genomic_DNA"/>
</dbReference>
<dbReference type="Pfam" id="PF13561">
    <property type="entry name" value="adh_short_C2"/>
    <property type="match status" value="1"/>
</dbReference>
<dbReference type="InterPro" id="IPR036291">
    <property type="entry name" value="NAD(P)-bd_dom_sf"/>
</dbReference>
<reference evidence="5" key="1">
    <citation type="journal article" date="2021" name="Nat. Commun.">
        <title>Genetic determinants of endophytism in the Arabidopsis root mycobiome.</title>
        <authorList>
            <person name="Mesny F."/>
            <person name="Miyauchi S."/>
            <person name="Thiergart T."/>
            <person name="Pickel B."/>
            <person name="Atanasova L."/>
            <person name="Karlsson M."/>
            <person name="Huettel B."/>
            <person name="Barry K.W."/>
            <person name="Haridas S."/>
            <person name="Chen C."/>
            <person name="Bauer D."/>
            <person name="Andreopoulos W."/>
            <person name="Pangilinan J."/>
            <person name="LaButti K."/>
            <person name="Riley R."/>
            <person name="Lipzen A."/>
            <person name="Clum A."/>
            <person name="Drula E."/>
            <person name="Henrissat B."/>
            <person name="Kohler A."/>
            <person name="Grigoriev I.V."/>
            <person name="Martin F.M."/>
            <person name="Hacquard S."/>
        </authorList>
    </citation>
    <scope>NUCLEOTIDE SEQUENCE</scope>
    <source>
        <strain evidence="5">MPI-CAGE-CH-0243</strain>
    </source>
</reference>
<sequence length="279" mass="30234">MPAPIRHAFITGGSRGIGLAIAQHFAANNYRITLLARDVPRLKAALATLPSSHLLSHEPHRYVECADISNQYFWDGGSYFGRQMHFADSTSKIDVLVNCAGIAQSSAFVRTSSDTLDEIVKTNLTGMMMATRFLIRNKYIRGAGWGRTKWKKDIPEKDGNEVKNVEEFSPAIINVSSLLGLKGGQGAVAYAASKAGVLGFTRALSDELAVSGIRVNAIVPGYISTDMTVDLEKSKELRHRIPMGRFGTPDEVADAALFLARNQYANNCVLNLDGGLSAS</sequence>
<dbReference type="GO" id="GO:0016616">
    <property type="term" value="F:oxidoreductase activity, acting on the CH-OH group of donors, NAD or NADP as acceptor"/>
    <property type="evidence" value="ECO:0007669"/>
    <property type="project" value="TreeGrafter"/>
</dbReference>
<dbReference type="GO" id="GO:0048038">
    <property type="term" value="F:quinone binding"/>
    <property type="evidence" value="ECO:0007669"/>
    <property type="project" value="TreeGrafter"/>
</dbReference>
<name>A0A9P9ICE2_9PLEO</name>